<organism evidence="18 19">
    <name type="scientific">Pelecanoides urinatrix</name>
    <name type="common">Common diving petrel</name>
    <name type="synonym">Procellaria urinatrix</name>
    <dbReference type="NCBI Taxonomy" id="37079"/>
    <lineage>
        <taxon>Eukaryota</taxon>
        <taxon>Metazoa</taxon>
        <taxon>Chordata</taxon>
        <taxon>Craniata</taxon>
        <taxon>Vertebrata</taxon>
        <taxon>Euteleostomi</taxon>
        <taxon>Archelosauria</taxon>
        <taxon>Archosauria</taxon>
        <taxon>Dinosauria</taxon>
        <taxon>Saurischia</taxon>
        <taxon>Theropoda</taxon>
        <taxon>Coelurosauria</taxon>
        <taxon>Aves</taxon>
        <taxon>Neognathae</taxon>
        <taxon>Neoaves</taxon>
        <taxon>Aequornithes</taxon>
        <taxon>Procellariiformes</taxon>
        <taxon>Procellariidae</taxon>
        <taxon>Pelecanoides</taxon>
    </lineage>
</organism>
<evidence type="ECO:0000256" key="12">
    <source>
        <dbReference type="ARBA" id="ARBA00023034"/>
    </source>
</evidence>
<accession>A0A7L3CCL1</accession>
<comment type="subcellular location">
    <subcellularLocation>
        <location evidence="1">Golgi apparatus membrane</location>
        <topology evidence="1">Multi-pass membrane protein</topology>
    </subcellularLocation>
</comment>
<dbReference type="GO" id="GO:0000139">
    <property type="term" value="C:Golgi membrane"/>
    <property type="evidence" value="ECO:0007669"/>
    <property type="project" value="UniProtKB-SubCell"/>
</dbReference>
<keyword evidence="10" id="KW-0746">Sphingolipid metabolism</keyword>
<dbReference type="Pfam" id="PF13506">
    <property type="entry name" value="Glyco_transf_21"/>
    <property type="match status" value="1"/>
</dbReference>
<evidence type="ECO:0000256" key="4">
    <source>
        <dbReference type="ARBA" id="ARBA00006739"/>
    </source>
</evidence>
<keyword evidence="7" id="KW-0328">Glycosyltransferase</keyword>
<dbReference type="InterPro" id="IPR029044">
    <property type="entry name" value="Nucleotide-diphossugar_trans"/>
</dbReference>
<comment type="catalytic activity">
    <reaction evidence="16">
        <text>N-(9Z-octadecenoyl)-sphing-4-enine + UDP-alpha-D-xylose = beta-D-xylosyl-(1&lt;-&gt;1')-N-(9Z-octadecenoyl)-sphing-4-enine + UDP + H(+)</text>
        <dbReference type="Rhea" id="RHEA:70247"/>
        <dbReference type="ChEBI" id="CHEBI:15378"/>
        <dbReference type="ChEBI" id="CHEBI:57632"/>
        <dbReference type="ChEBI" id="CHEBI:58223"/>
        <dbReference type="ChEBI" id="CHEBI:77996"/>
        <dbReference type="ChEBI" id="CHEBI:189081"/>
    </reaction>
    <physiologicalReaction direction="left-to-right" evidence="16">
        <dbReference type="Rhea" id="RHEA:70248"/>
    </physiologicalReaction>
</comment>
<evidence type="ECO:0000256" key="6">
    <source>
        <dbReference type="ARBA" id="ARBA00022516"/>
    </source>
</evidence>
<keyword evidence="13" id="KW-0443">Lipid metabolism</keyword>
<dbReference type="EMBL" id="VZTQ01011744">
    <property type="protein sequence ID" value="NXT41149.1"/>
    <property type="molecule type" value="Genomic_DNA"/>
</dbReference>
<evidence type="ECO:0000256" key="7">
    <source>
        <dbReference type="ARBA" id="ARBA00022676"/>
    </source>
</evidence>
<comment type="catalytic activity">
    <reaction evidence="15">
        <text>UDP-alpha-D-xylose + an N-acylsphing-4-enine = a beta-D-xylosyl-(1&lt;-&gt;1')-N-acylsphing-4-enine + UDP + H(+)</text>
        <dbReference type="Rhea" id="RHEA:70243"/>
        <dbReference type="ChEBI" id="CHEBI:15378"/>
        <dbReference type="ChEBI" id="CHEBI:52639"/>
        <dbReference type="ChEBI" id="CHEBI:57632"/>
        <dbReference type="ChEBI" id="CHEBI:58223"/>
        <dbReference type="ChEBI" id="CHEBI:189068"/>
    </reaction>
    <physiologicalReaction direction="left-to-right" evidence="15">
        <dbReference type="Rhea" id="RHEA:70244"/>
    </physiologicalReaction>
</comment>
<protein>
    <recommendedName>
        <fullName evidence="5">ceramide glucosyltransferase</fullName>
        <ecNumber evidence="5">2.4.1.80</ecNumber>
    </recommendedName>
</protein>
<keyword evidence="11 17" id="KW-1133">Transmembrane helix</keyword>
<dbReference type="PANTHER" id="PTHR12726">
    <property type="entry name" value="CERAMIDE GLUCOSYLTRANSFERASE"/>
    <property type="match status" value="1"/>
</dbReference>
<evidence type="ECO:0000313" key="19">
    <source>
        <dbReference type="Proteomes" id="UP000555367"/>
    </source>
</evidence>
<keyword evidence="8 18" id="KW-0808">Transferase</keyword>
<proteinExistence type="inferred from homology"/>
<evidence type="ECO:0000256" key="11">
    <source>
        <dbReference type="ARBA" id="ARBA00022989"/>
    </source>
</evidence>
<comment type="pathway">
    <text evidence="2">Lipid metabolism; sphingolipid metabolism.</text>
</comment>
<dbReference type="InterPro" id="IPR025993">
    <property type="entry name" value="Ceramide_glucosylTrfase"/>
</dbReference>
<evidence type="ECO:0000313" key="18">
    <source>
        <dbReference type="EMBL" id="NXT41149.1"/>
    </source>
</evidence>
<dbReference type="GO" id="GO:0008120">
    <property type="term" value="F:ceramide glucosyltransferase activity"/>
    <property type="evidence" value="ECO:0007669"/>
    <property type="project" value="UniProtKB-EC"/>
</dbReference>
<evidence type="ECO:0000256" key="17">
    <source>
        <dbReference type="SAM" id="Phobius"/>
    </source>
</evidence>
<keyword evidence="9 17" id="KW-0812">Transmembrane</keyword>
<keyword evidence="12" id="KW-0333">Golgi apparatus</keyword>
<gene>
    <name evidence="18" type="primary">Ugcg</name>
    <name evidence="18" type="ORF">PELURI_R11852</name>
</gene>
<name>A0A7L3CCL1_PELUR</name>
<evidence type="ECO:0000256" key="2">
    <source>
        <dbReference type="ARBA" id="ARBA00004760"/>
    </source>
</evidence>
<evidence type="ECO:0000256" key="10">
    <source>
        <dbReference type="ARBA" id="ARBA00022919"/>
    </source>
</evidence>
<evidence type="ECO:0000256" key="15">
    <source>
        <dbReference type="ARBA" id="ARBA00047869"/>
    </source>
</evidence>
<evidence type="ECO:0000256" key="16">
    <source>
        <dbReference type="ARBA" id="ARBA00048104"/>
    </source>
</evidence>
<evidence type="ECO:0000256" key="14">
    <source>
        <dbReference type="ARBA" id="ARBA00023136"/>
    </source>
</evidence>
<feature type="non-terminal residue" evidence="18">
    <location>
        <position position="399"/>
    </location>
</feature>
<evidence type="ECO:0000256" key="9">
    <source>
        <dbReference type="ARBA" id="ARBA00022692"/>
    </source>
</evidence>
<evidence type="ECO:0000256" key="3">
    <source>
        <dbReference type="ARBA" id="ARBA00004991"/>
    </source>
</evidence>
<dbReference type="FunFam" id="3.90.550.10:FF:000041">
    <property type="entry name" value="UDP-glucose ceramide glucosyltransferase"/>
    <property type="match status" value="1"/>
</dbReference>
<evidence type="ECO:0000256" key="1">
    <source>
        <dbReference type="ARBA" id="ARBA00004653"/>
    </source>
</evidence>
<keyword evidence="14 17" id="KW-0472">Membrane</keyword>
<evidence type="ECO:0000256" key="13">
    <source>
        <dbReference type="ARBA" id="ARBA00023098"/>
    </source>
</evidence>
<dbReference type="SUPFAM" id="SSF53448">
    <property type="entry name" value="Nucleotide-diphospho-sugar transferases"/>
    <property type="match status" value="1"/>
</dbReference>
<comment type="caution">
    <text evidence="18">The sequence shown here is derived from an EMBL/GenBank/DDBJ whole genome shotgun (WGS) entry which is preliminary data.</text>
</comment>
<evidence type="ECO:0000256" key="8">
    <source>
        <dbReference type="ARBA" id="ARBA00022679"/>
    </source>
</evidence>
<dbReference type="UniPathway" id="UPA00222"/>
<dbReference type="EC" id="2.4.1.80" evidence="5"/>
<dbReference type="GO" id="GO:0006679">
    <property type="term" value="P:glucosylceramide biosynthetic process"/>
    <property type="evidence" value="ECO:0007669"/>
    <property type="project" value="TreeGrafter"/>
</dbReference>
<comment type="pathway">
    <text evidence="3">Sphingolipid metabolism.</text>
</comment>
<feature type="non-terminal residue" evidence="18">
    <location>
        <position position="1"/>
    </location>
</feature>
<reference evidence="18 19" key="1">
    <citation type="submission" date="2019-09" db="EMBL/GenBank/DDBJ databases">
        <title>Bird 10,000 Genomes (B10K) Project - Family phase.</title>
        <authorList>
            <person name="Zhang G."/>
        </authorList>
    </citation>
    <scope>NUCLEOTIDE SEQUENCE [LARGE SCALE GENOMIC DNA]</scope>
    <source>
        <strain evidence="18">B10K-DU-012-45</strain>
    </source>
</reference>
<comment type="similarity">
    <text evidence="4">Belongs to the glycosyltransferase 2 family.</text>
</comment>
<sequence>MAVLALALEGLAIFGLILFVVLWLMHFMSIIYTRLHLNKKATDKQPYSKLPGVSLLKPLKGVDPNLINNLETFFELDYPKYEVLLCVQDHDDPAIDVCKKLLGKYPNVDARLFIGKQCNLKVGLLLNCSMSCLFFICHLVTPDTLTDMANQMTEKVGLVHGLPYVADRQGFAATLEQVYFGTSHPRSYISANLTGFKCVTGMSCLMRKDVLDQAGGLIAFAQYIAEDYFMAKAIADRCKLNEIKLTLSEKDHGGSSFDEVGEEDIKNNAESELICLSFSRWAKLRINMLPATIICEPISECFVASLVIGWAAHHVFRWDIMVFFMCHCLAWFIFDYIQLKGVQGGALCFSKLDYAVAWFIRESMTIYIFLSALWDPTISWRTGRYRLRCGGTAEEILDV</sequence>
<keyword evidence="19" id="KW-1185">Reference proteome</keyword>
<keyword evidence="6" id="KW-0444">Lipid biosynthesis</keyword>
<dbReference type="Proteomes" id="UP000555367">
    <property type="component" value="Unassembled WGS sequence"/>
</dbReference>
<feature type="transmembrane region" description="Helical" evidence="17">
    <location>
        <begin position="12"/>
        <end position="32"/>
    </location>
</feature>
<evidence type="ECO:0000256" key="5">
    <source>
        <dbReference type="ARBA" id="ARBA00012699"/>
    </source>
</evidence>
<dbReference type="PANTHER" id="PTHR12726:SF0">
    <property type="entry name" value="CERAMIDE GLUCOSYLTRANSFERASE"/>
    <property type="match status" value="1"/>
</dbReference>
<dbReference type="AlphaFoldDB" id="A0A7L3CCL1"/>
<dbReference type="OrthoDB" id="1483400at2759"/>